<evidence type="ECO:0000313" key="8">
    <source>
        <dbReference type="Proteomes" id="UP001260872"/>
    </source>
</evidence>
<dbReference type="Proteomes" id="UP001260872">
    <property type="component" value="Unassembled WGS sequence"/>
</dbReference>
<evidence type="ECO:0000256" key="3">
    <source>
        <dbReference type="ARBA" id="ARBA00023002"/>
    </source>
</evidence>
<dbReference type="InterPro" id="IPR016215">
    <property type="entry name" value="NTA_MOA"/>
</dbReference>
<dbReference type="PANTHER" id="PTHR30011">
    <property type="entry name" value="ALKANESULFONATE MONOOXYGENASE-RELATED"/>
    <property type="match status" value="1"/>
</dbReference>
<name>A0ABU1FRH1_9MICC</name>
<dbReference type="RefSeq" id="WP_310536603.1">
    <property type="nucleotide sequence ID" value="NZ_BAAAOC010000092.1"/>
</dbReference>
<dbReference type="SUPFAM" id="SSF51679">
    <property type="entry name" value="Bacterial luciferase-like"/>
    <property type="match status" value="1"/>
</dbReference>
<dbReference type="Pfam" id="PF00296">
    <property type="entry name" value="Bac_luciferase"/>
    <property type="match status" value="1"/>
</dbReference>
<organism evidence="7 8">
    <name type="scientific">Nesterenkonia flava</name>
    <dbReference type="NCBI Taxonomy" id="469799"/>
    <lineage>
        <taxon>Bacteria</taxon>
        <taxon>Bacillati</taxon>
        <taxon>Actinomycetota</taxon>
        <taxon>Actinomycetes</taxon>
        <taxon>Micrococcales</taxon>
        <taxon>Micrococcaceae</taxon>
        <taxon>Nesterenkonia</taxon>
    </lineage>
</organism>
<dbReference type="EMBL" id="JAVKGT010000006">
    <property type="protein sequence ID" value="MDR5711218.1"/>
    <property type="molecule type" value="Genomic_DNA"/>
</dbReference>
<comment type="caution">
    <text evidence="7">The sequence shown here is derived from an EMBL/GenBank/DDBJ whole genome shotgun (WGS) entry which is preliminary data.</text>
</comment>
<dbReference type="PIRSF" id="PIRSF000337">
    <property type="entry name" value="NTA_MOA"/>
    <property type="match status" value="1"/>
</dbReference>
<comment type="similarity">
    <text evidence="5">Belongs to the NtaA/SnaA/DszA monooxygenase family.</text>
</comment>
<accession>A0ABU1FRH1</accession>
<keyword evidence="8" id="KW-1185">Reference proteome</keyword>
<dbReference type="InterPro" id="IPR036661">
    <property type="entry name" value="Luciferase-like_sf"/>
</dbReference>
<reference evidence="8" key="1">
    <citation type="submission" date="2023-07" db="EMBL/GenBank/DDBJ databases">
        <title>Description of three actinobacteria isolated from air of manufacturing shop in a pharmaceutical factory.</title>
        <authorList>
            <person name="Zhang D.-F."/>
        </authorList>
    </citation>
    <scope>NUCLEOTIDE SEQUENCE [LARGE SCALE GENOMIC DNA]</scope>
    <source>
        <strain evidence="8">CCTCC AB 207010</strain>
    </source>
</reference>
<evidence type="ECO:0000256" key="4">
    <source>
        <dbReference type="ARBA" id="ARBA00023033"/>
    </source>
</evidence>
<sequence length="396" mass="42977">MSSTSLSDAADGGFHLGISLRDTGWHPGSWFRIADTAEIFTAEYWGQLAVVAERGEADFVTFEDSLGLHRRGRLDTSLVASWLGARTERIGLIPTLTTTHTEPFHVSKNLATLDHISTGRGGWQVEVSITDVEAQLVGRGHPDPQLHPEGSASRAAALFAESEEVVDVVRRLWDSWEDDAEIRDVSSGRFIDREKLHYINYEGSRFSVKAPSITPRPPQGQLPVAYKGQSEPVIKAAATSADILFLQPGSPGRAQQLLEEVRTVEALFARRLPPLKVYADLPVLLEDSLPQARGRWETLESLAESAGDFDDGALVTDPAGAVEAISTYRNLGFNGVRLKPAEHQEDVAAISELLLPALRSAGVLAAAPETPLTLRQRLGLNQAVNRYAPALAGGQQ</sequence>
<dbReference type="PANTHER" id="PTHR30011:SF16">
    <property type="entry name" value="C2H2 FINGER DOMAIN TRANSCRIPTION FACTOR (EUROFUNG)-RELATED"/>
    <property type="match status" value="1"/>
</dbReference>
<evidence type="ECO:0000313" key="7">
    <source>
        <dbReference type="EMBL" id="MDR5711218.1"/>
    </source>
</evidence>
<feature type="domain" description="Luciferase-like" evidence="6">
    <location>
        <begin position="36"/>
        <end position="293"/>
    </location>
</feature>
<gene>
    <name evidence="7" type="ORF">RH857_03555</name>
</gene>
<evidence type="ECO:0000256" key="2">
    <source>
        <dbReference type="ARBA" id="ARBA00022643"/>
    </source>
</evidence>
<keyword evidence="1" id="KW-0285">Flavoprotein</keyword>
<proteinExistence type="inferred from homology"/>
<keyword evidence="2" id="KW-0288">FMN</keyword>
<protein>
    <submittedName>
        <fullName evidence="7">LLM class flavin-dependent oxidoreductase</fullName>
    </submittedName>
</protein>
<dbReference type="InterPro" id="IPR011251">
    <property type="entry name" value="Luciferase-like_dom"/>
</dbReference>
<evidence type="ECO:0000256" key="5">
    <source>
        <dbReference type="ARBA" id="ARBA00033748"/>
    </source>
</evidence>
<keyword evidence="4" id="KW-0503">Monooxygenase</keyword>
<dbReference type="InterPro" id="IPR051260">
    <property type="entry name" value="Diverse_substr_monoxygenases"/>
</dbReference>
<evidence type="ECO:0000256" key="1">
    <source>
        <dbReference type="ARBA" id="ARBA00022630"/>
    </source>
</evidence>
<evidence type="ECO:0000259" key="6">
    <source>
        <dbReference type="Pfam" id="PF00296"/>
    </source>
</evidence>
<dbReference type="Gene3D" id="3.20.20.30">
    <property type="entry name" value="Luciferase-like domain"/>
    <property type="match status" value="1"/>
</dbReference>
<keyword evidence="3" id="KW-0560">Oxidoreductase</keyword>